<dbReference type="AlphaFoldDB" id="A0A8J2NB09"/>
<dbReference type="GeneID" id="67011563"/>
<protein>
    <recommendedName>
        <fullName evidence="4">Transmembrane protein</fullName>
    </recommendedName>
</protein>
<dbReference type="EMBL" id="CAJRGZ010000030">
    <property type="protein sequence ID" value="CAG5185439.1"/>
    <property type="molecule type" value="Genomic_DNA"/>
</dbReference>
<sequence>MSRFLTSRVAHFVAKMRPDTIAVLCCLLLVTLGIGHSIVTSGVVSKVVDRLGDVFDSLYWQVNYAYWDFCYEYSNNGLPTYLRVLALFMICAFTPRVLGEFLHWLDLFPKAYQKHAEELADKGESPNTRKPTTPIVAPIALPPPLPVPPSYPPPFQFPFKNFRGTGESYAHPGRKGPMQYPIF</sequence>
<gene>
    <name evidence="2" type="ORF">ALTATR162_LOCUS11305</name>
</gene>
<dbReference type="Proteomes" id="UP000676310">
    <property type="component" value="Unassembled WGS sequence"/>
</dbReference>
<name>A0A8J2NB09_9PLEO</name>
<feature type="transmembrane region" description="Helical" evidence="1">
    <location>
        <begin position="81"/>
        <end position="105"/>
    </location>
</feature>
<dbReference type="RefSeq" id="XP_043174882.1">
    <property type="nucleotide sequence ID" value="XM_043318947.1"/>
</dbReference>
<keyword evidence="3" id="KW-1185">Reference proteome</keyword>
<proteinExistence type="predicted"/>
<reference evidence="2" key="1">
    <citation type="submission" date="2021-05" db="EMBL/GenBank/DDBJ databases">
        <authorList>
            <person name="Stam R."/>
        </authorList>
    </citation>
    <scope>NUCLEOTIDE SEQUENCE</scope>
    <source>
        <strain evidence="2">CS162</strain>
    </source>
</reference>
<keyword evidence="1" id="KW-1133">Transmembrane helix</keyword>
<evidence type="ECO:0000313" key="3">
    <source>
        <dbReference type="Proteomes" id="UP000676310"/>
    </source>
</evidence>
<evidence type="ECO:0000313" key="2">
    <source>
        <dbReference type="EMBL" id="CAG5185439.1"/>
    </source>
</evidence>
<evidence type="ECO:0000256" key="1">
    <source>
        <dbReference type="SAM" id="Phobius"/>
    </source>
</evidence>
<accession>A0A8J2NB09</accession>
<comment type="caution">
    <text evidence="2">The sequence shown here is derived from an EMBL/GenBank/DDBJ whole genome shotgun (WGS) entry which is preliminary data.</text>
</comment>
<keyword evidence="1" id="KW-0472">Membrane</keyword>
<evidence type="ECO:0008006" key="4">
    <source>
        <dbReference type="Google" id="ProtNLM"/>
    </source>
</evidence>
<organism evidence="2 3">
    <name type="scientific">Alternaria atra</name>
    <dbReference type="NCBI Taxonomy" id="119953"/>
    <lineage>
        <taxon>Eukaryota</taxon>
        <taxon>Fungi</taxon>
        <taxon>Dikarya</taxon>
        <taxon>Ascomycota</taxon>
        <taxon>Pezizomycotina</taxon>
        <taxon>Dothideomycetes</taxon>
        <taxon>Pleosporomycetidae</taxon>
        <taxon>Pleosporales</taxon>
        <taxon>Pleosporineae</taxon>
        <taxon>Pleosporaceae</taxon>
        <taxon>Alternaria</taxon>
        <taxon>Alternaria sect. Ulocladioides</taxon>
    </lineage>
</organism>
<dbReference type="OrthoDB" id="3687654at2759"/>
<keyword evidence="1" id="KW-0812">Transmembrane</keyword>